<organism evidence="10 11">
    <name type="scientific">Clostridium aquiflavi</name>
    <dbReference type="NCBI Taxonomy" id="3073603"/>
    <lineage>
        <taxon>Bacteria</taxon>
        <taxon>Bacillati</taxon>
        <taxon>Bacillota</taxon>
        <taxon>Clostridia</taxon>
        <taxon>Eubacteriales</taxon>
        <taxon>Clostridiaceae</taxon>
        <taxon>Clostridium</taxon>
    </lineage>
</organism>
<dbReference type="PANTHER" id="PTHR48111">
    <property type="entry name" value="REGULATOR OF RPOS"/>
    <property type="match status" value="1"/>
</dbReference>
<dbReference type="InterPro" id="IPR016032">
    <property type="entry name" value="Sig_transdc_resp-reg_C-effctor"/>
</dbReference>
<accession>A0ABU1EHF2</accession>
<feature type="DNA-binding region" description="OmpR/PhoB-type" evidence="7">
    <location>
        <begin position="135"/>
        <end position="233"/>
    </location>
</feature>
<dbReference type="InterPro" id="IPR001867">
    <property type="entry name" value="OmpR/PhoB-type_DNA-bd"/>
</dbReference>
<evidence type="ECO:0000313" key="11">
    <source>
        <dbReference type="Proteomes" id="UP001256646"/>
    </source>
</evidence>
<dbReference type="Pfam" id="PF00072">
    <property type="entry name" value="Response_reg"/>
    <property type="match status" value="1"/>
</dbReference>
<dbReference type="PROSITE" id="PS50110">
    <property type="entry name" value="RESPONSE_REGULATORY"/>
    <property type="match status" value="1"/>
</dbReference>
<dbReference type="PANTHER" id="PTHR48111:SF2">
    <property type="entry name" value="RESPONSE REGULATOR SAER"/>
    <property type="match status" value="1"/>
</dbReference>
<dbReference type="InterPro" id="IPR039420">
    <property type="entry name" value="WalR-like"/>
</dbReference>
<dbReference type="SUPFAM" id="SSF52172">
    <property type="entry name" value="CheY-like"/>
    <property type="match status" value="1"/>
</dbReference>
<protein>
    <recommendedName>
        <fullName evidence="1">Stage 0 sporulation protein A homolog</fullName>
    </recommendedName>
</protein>
<evidence type="ECO:0000256" key="1">
    <source>
        <dbReference type="ARBA" id="ARBA00018672"/>
    </source>
</evidence>
<comment type="caution">
    <text evidence="10">The sequence shown here is derived from an EMBL/GenBank/DDBJ whole genome shotgun (WGS) entry which is preliminary data.</text>
</comment>
<dbReference type="InterPro" id="IPR011006">
    <property type="entry name" value="CheY-like_superfamily"/>
</dbReference>
<dbReference type="Proteomes" id="UP001256646">
    <property type="component" value="Unassembled WGS sequence"/>
</dbReference>
<proteinExistence type="predicted"/>
<dbReference type="PROSITE" id="PS51755">
    <property type="entry name" value="OMPR_PHOB"/>
    <property type="match status" value="1"/>
</dbReference>
<dbReference type="SMART" id="SM00862">
    <property type="entry name" value="Trans_reg_C"/>
    <property type="match status" value="1"/>
</dbReference>
<keyword evidence="4" id="KW-0804">Transcription</keyword>
<dbReference type="Pfam" id="PF00486">
    <property type="entry name" value="Trans_reg_C"/>
    <property type="match status" value="1"/>
</dbReference>
<dbReference type="SMART" id="SM00448">
    <property type="entry name" value="REC"/>
    <property type="match status" value="1"/>
</dbReference>
<evidence type="ECO:0000259" key="8">
    <source>
        <dbReference type="PROSITE" id="PS50110"/>
    </source>
</evidence>
<dbReference type="SUPFAM" id="SSF46894">
    <property type="entry name" value="C-terminal effector domain of the bipartite response regulators"/>
    <property type="match status" value="1"/>
</dbReference>
<evidence type="ECO:0000313" key="10">
    <source>
        <dbReference type="EMBL" id="MDR5587817.1"/>
    </source>
</evidence>
<feature type="modified residue" description="4-aspartylphosphate" evidence="6">
    <location>
        <position position="54"/>
    </location>
</feature>
<evidence type="ECO:0000256" key="4">
    <source>
        <dbReference type="ARBA" id="ARBA00023163"/>
    </source>
</evidence>
<keyword evidence="2" id="KW-0805">Transcription regulation</keyword>
<comment type="function">
    <text evidence="5">May play the central regulatory role in sporulation. It may be an element of the effector pathway responsible for the activation of sporulation genes in response to nutritional stress. Spo0A may act in concert with spo0H (a sigma factor) to control the expression of some genes that are critical to the sporulation process.</text>
</comment>
<evidence type="ECO:0000256" key="7">
    <source>
        <dbReference type="PROSITE-ProRule" id="PRU01091"/>
    </source>
</evidence>
<name>A0ABU1EHF2_9CLOT</name>
<dbReference type="CDD" id="cd00383">
    <property type="entry name" value="trans_reg_C"/>
    <property type="match status" value="1"/>
</dbReference>
<reference evidence="10 11" key="1">
    <citation type="submission" date="2023-09" db="EMBL/GenBank/DDBJ databases">
        <authorList>
            <person name="Zhai L."/>
        </authorList>
    </citation>
    <scope>NUCLEOTIDE SEQUENCE [LARGE SCALE GENOMIC DNA]</scope>
    <source>
        <strain evidence="10 11">5 N-1</strain>
    </source>
</reference>
<keyword evidence="11" id="KW-1185">Reference proteome</keyword>
<dbReference type="Gene3D" id="6.10.250.690">
    <property type="match status" value="1"/>
</dbReference>
<evidence type="ECO:0000256" key="2">
    <source>
        <dbReference type="ARBA" id="ARBA00023015"/>
    </source>
</evidence>
<dbReference type="EMBL" id="JAVJAN010000024">
    <property type="protein sequence ID" value="MDR5587817.1"/>
    <property type="molecule type" value="Genomic_DNA"/>
</dbReference>
<feature type="domain" description="OmpR/PhoB-type" evidence="9">
    <location>
        <begin position="135"/>
        <end position="233"/>
    </location>
</feature>
<sequence length="235" mass="27254">MKLYNVLIVEDEKEICDAIAIYLNNQGYNVFKAHNGIEGLDVIKNEIIHLAIVDIMMPKMDGIQMTMKLRGEFDFPVIMLSAKSEEMDKIMGLNIGADDYITKPFNPMELLARVNSQLRRYSKYLNVINNLEEKNNNFIIDGLELNAETKEVFVDEEPVKLTPIEFKILHLLIKNPGRVFSADEIYEKVWNENAVNTDTVMVHVRNIREKIEIDPKNPKYLKVVWGVGYKIEKYK</sequence>
<gene>
    <name evidence="10" type="ORF">RGC78_10100</name>
</gene>
<evidence type="ECO:0000256" key="5">
    <source>
        <dbReference type="ARBA" id="ARBA00024867"/>
    </source>
</evidence>
<dbReference type="RefSeq" id="WP_252212315.1">
    <property type="nucleotide sequence ID" value="NZ_JAVJAN010000024.1"/>
</dbReference>
<keyword evidence="6" id="KW-0597">Phosphoprotein</keyword>
<dbReference type="Gene3D" id="3.40.50.2300">
    <property type="match status" value="1"/>
</dbReference>
<evidence type="ECO:0000259" key="9">
    <source>
        <dbReference type="PROSITE" id="PS51755"/>
    </source>
</evidence>
<dbReference type="Gene3D" id="1.10.10.10">
    <property type="entry name" value="Winged helix-like DNA-binding domain superfamily/Winged helix DNA-binding domain"/>
    <property type="match status" value="1"/>
</dbReference>
<evidence type="ECO:0000256" key="3">
    <source>
        <dbReference type="ARBA" id="ARBA00023125"/>
    </source>
</evidence>
<feature type="domain" description="Response regulatory" evidence="8">
    <location>
        <begin position="5"/>
        <end position="118"/>
    </location>
</feature>
<keyword evidence="3 7" id="KW-0238">DNA-binding</keyword>
<dbReference type="CDD" id="cd17574">
    <property type="entry name" value="REC_OmpR"/>
    <property type="match status" value="1"/>
</dbReference>
<dbReference type="InterPro" id="IPR036388">
    <property type="entry name" value="WH-like_DNA-bd_sf"/>
</dbReference>
<dbReference type="InterPro" id="IPR001789">
    <property type="entry name" value="Sig_transdc_resp-reg_receiver"/>
</dbReference>
<evidence type="ECO:0000256" key="6">
    <source>
        <dbReference type="PROSITE-ProRule" id="PRU00169"/>
    </source>
</evidence>